<keyword evidence="1" id="KW-0472">Membrane</keyword>
<keyword evidence="1" id="KW-0812">Transmembrane</keyword>
<feature type="transmembrane region" description="Helical" evidence="1">
    <location>
        <begin position="51"/>
        <end position="71"/>
    </location>
</feature>
<dbReference type="SMART" id="SM00458">
    <property type="entry name" value="RICIN"/>
    <property type="match status" value="1"/>
</dbReference>
<evidence type="ECO:0000259" key="2">
    <source>
        <dbReference type="SMART" id="SM00458"/>
    </source>
</evidence>
<dbReference type="EMBL" id="VOGW01000158">
    <property type="protein sequence ID" value="TWV36111.1"/>
    <property type="molecule type" value="Genomic_DNA"/>
</dbReference>
<dbReference type="Pfam" id="PF14200">
    <property type="entry name" value="RicinB_lectin_2"/>
    <property type="match status" value="1"/>
</dbReference>
<evidence type="ECO:0000313" key="4">
    <source>
        <dbReference type="Proteomes" id="UP000320481"/>
    </source>
</evidence>
<protein>
    <submittedName>
        <fullName evidence="3">RICIN domain-containing protein</fullName>
    </submittedName>
</protein>
<dbReference type="InterPro" id="IPR035992">
    <property type="entry name" value="Ricin_B-like_lectins"/>
</dbReference>
<gene>
    <name evidence="3" type="ORF">FRZ03_26010</name>
</gene>
<dbReference type="Gene3D" id="2.80.10.50">
    <property type="match status" value="2"/>
</dbReference>
<name>A0A5C6J4T1_9ACTN</name>
<proteinExistence type="predicted"/>
<keyword evidence="4" id="KW-1185">Reference proteome</keyword>
<sequence length="397" mass="41291">MTGKGRFIRAIAGIARRAGTRAASFPGTWQPVKGQPVEHQPISRWLRARRAAAVGLGALAVLVGVTAGTAAPASAATAPDPAQLTSLTLTSVSNGRGLDVQNGNTGDGVFLVTNSAPGYHQKWSANLGTDGSFTLVNDATGKCATAGLPLTQQPCDGRSGERWYFQPVAGGSGAFMVRNTQDDKCLDVWYNAQYNDAWTDTYGCNGSQAQQWRLPASAQAAAVASAVDHAAARCVKDTSSCSWRTLVQAPAAPLPQQCVSPVWYNGTAAAVPWTFSMKRTTGWQSELGFSLGTDLGTGGASPVTAKISTQISGKVTQSLTDELGNSLTISVPPAQYGWVALSELATKVTGTWTFDVNGYPWTADDTLTVPLLSDGQGGASIYLARTSDTFSGCGSAS</sequence>
<organism evidence="3 4">
    <name type="scientific">Streptomyces misionensis</name>
    <dbReference type="NCBI Taxonomy" id="67331"/>
    <lineage>
        <taxon>Bacteria</taxon>
        <taxon>Bacillati</taxon>
        <taxon>Actinomycetota</taxon>
        <taxon>Actinomycetes</taxon>
        <taxon>Kitasatosporales</taxon>
        <taxon>Streptomycetaceae</taxon>
        <taxon>Streptomyces</taxon>
    </lineage>
</organism>
<accession>A0A5C6J4T1</accession>
<dbReference type="CDD" id="cd00161">
    <property type="entry name" value="beta-trefoil_Ricin-like"/>
    <property type="match status" value="1"/>
</dbReference>
<reference evidence="3" key="1">
    <citation type="journal article" date="2019" name="Microbiol. Resour. Announc.">
        <title>Draft Genomic Sequences of Streptomyces misionensis and Streptomyces albidoflavus, bacteria applied for phytopathogen biocontrol.</title>
        <authorList>
            <person name="Pylro V."/>
            <person name="Dias A."/>
            <person name="Andreote F."/>
            <person name="Varani A."/>
            <person name="Andreote C."/>
            <person name="Bernardo E."/>
            <person name="Martins T."/>
        </authorList>
    </citation>
    <scope>NUCLEOTIDE SEQUENCE [LARGE SCALE GENOMIC DNA]</scope>
    <source>
        <strain evidence="3">66</strain>
    </source>
</reference>
<dbReference type="SUPFAM" id="SSF50370">
    <property type="entry name" value="Ricin B-like lectins"/>
    <property type="match status" value="1"/>
</dbReference>
<evidence type="ECO:0000313" key="3">
    <source>
        <dbReference type="EMBL" id="TWV36111.1"/>
    </source>
</evidence>
<dbReference type="InterPro" id="IPR000772">
    <property type="entry name" value="Ricin_B_lectin"/>
</dbReference>
<keyword evidence="1" id="KW-1133">Transmembrane helix</keyword>
<comment type="caution">
    <text evidence="3">The sequence shown here is derived from an EMBL/GenBank/DDBJ whole genome shotgun (WGS) entry which is preliminary data.</text>
</comment>
<dbReference type="Proteomes" id="UP000320481">
    <property type="component" value="Unassembled WGS sequence"/>
</dbReference>
<feature type="domain" description="Ricin B lectin" evidence="2">
    <location>
        <begin position="85"/>
        <end position="215"/>
    </location>
</feature>
<evidence type="ECO:0000256" key="1">
    <source>
        <dbReference type="SAM" id="Phobius"/>
    </source>
</evidence>
<dbReference type="PROSITE" id="PS50231">
    <property type="entry name" value="RICIN_B_LECTIN"/>
    <property type="match status" value="1"/>
</dbReference>
<dbReference type="AlphaFoldDB" id="A0A5C6J4T1"/>